<sequence>MEQDQAWVQGQIECIAPSEVSTASSMVMGPEADSAIDGGLAVRCLNVGAWFGRKVRAVTNKEGIELGREYGRLFEAQNPKWMWSTGLMDRSKFV</sequence>
<proteinExistence type="predicted"/>
<organism evidence="1">
    <name type="scientific">Aegilops tauschii</name>
    <name type="common">Tausch's goatgrass</name>
    <name type="synonym">Aegilops squarrosa</name>
    <dbReference type="NCBI Taxonomy" id="37682"/>
    <lineage>
        <taxon>Eukaryota</taxon>
        <taxon>Viridiplantae</taxon>
        <taxon>Streptophyta</taxon>
        <taxon>Embryophyta</taxon>
        <taxon>Tracheophyta</taxon>
        <taxon>Spermatophyta</taxon>
        <taxon>Magnoliopsida</taxon>
        <taxon>Liliopsida</taxon>
        <taxon>Poales</taxon>
        <taxon>Poaceae</taxon>
        <taxon>BOP clade</taxon>
        <taxon>Pooideae</taxon>
        <taxon>Triticodae</taxon>
        <taxon>Triticeae</taxon>
        <taxon>Triticinae</taxon>
        <taxon>Aegilops</taxon>
    </lineage>
</organism>
<dbReference type="AlphaFoldDB" id="M8AZL9"/>
<protein>
    <submittedName>
        <fullName evidence="1">Uncharacterized protein</fullName>
    </submittedName>
</protein>
<dbReference type="EnsemblPlants" id="EMT09957">
    <property type="protein sequence ID" value="EMT09957"/>
    <property type="gene ID" value="F775_23961"/>
</dbReference>
<name>M8AZL9_AEGTA</name>
<evidence type="ECO:0000313" key="1">
    <source>
        <dbReference type="EnsemblPlants" id="EMT09957"/>
    </source>
</evidence>
<reference evidence="1" key="1">
    <citation type="submission" date="2015-06" db="UniProtKB">
        <authorList>
            <consortium name="EnsemblPlants"/>
        </authorList>
    </citation>
    <scope>IDENTIFICATION</scope>
</reference>
<accession>M8AZL9</accession>